<dbReference type="STRING" id="458817.Shal_0414"/>
<feature type="domain" description="HTH gntR-type" evidence="4">
    <location>
        <begin position="17"/>
        <end position="84"/>
    </location>
</feature>
<evidence type="ECO:0000256" key="1">
    <source>
        <dbReference type="ARBA" id="ARBA00023015"/>
    </source>
</evidence>
<dbReference type="PROSITE" id="PS50949">
    <property type="entry name" value="HTH_GNTR"/>
    <property type="match status" value="1"/>
</dbReference>
<dbReference type="PANTHER" id="PTHR43537:SF5">
    <property type="entry name" value="UXU OPERON TRANSCRIPTIONAL REGULATOR"/>
    <property type="match status" value="1"/>
</dbReference>
<evidence type="ECO:0000313" key="5">
    <source>
        <dbReference type="EMBL" id="ABZ74989.1"/>
    </source>
</evidence>
<dbReference type="EMBL" id="CP000931">
    <property type="protein sequence ID" value="ABZ74989.1"/>
    <property type="molecule type" value="Genomic_DNA"/>
</dbReference>
<dbReference type="SMART" id="SM00345">
    <property type="entry name" value="HTH_GNTR"/>
    <property type="match status" value="1"/>
</dbReference>
<keyword evidence="1" id="KW-0805">Transcription regulation</keyword>
<evidence type="ECO:0000256" key="3">
    <source>
        <dbReference type="ARBA" id="ARBA00023163"/>
    </source>
</evidence>
<dbReference type="InterPro" id="IPR011711">
    <property type="entry name" value="GntR_C"/>
</dbReference>
<evidence type="ECO:0000313" key="6">
    <source>
        <dbReference type="Proteomes" id="UP000001317"/>
    </source>
</evidence>
<dbReference type="CDD" id="cd07377">
    <property type="entry name" value="WHTH_GntR"/>
    <property type="match status" value="1"/>
</dbReference>
<dbReference type="InterPro" id="IPR008920">
    <property type="entry name" value="TF_FadR/GntR_C"/>
</dbReference>
<gene>
    <name evidence="5" type="ordered locus">Shal_0414</name>
</gene>
<name>B0TQJ6_SHEHH</name>
<dbReference type="HOGENOM" id="CLU_017584_5_5_6"/>
<evidence type="ECO:0000256" key="2">
    <source>
        <dbReference type="ARBA" id="ARBA00023125"/>
    </source>
</evidence>
<dbReference type="Gene3D" id="1.10.10.10">
    <property type="entry name" value="Winged helix-like DNA-binding domain superfamily/Winged helix DNA-binding domain"/>
    <property type="match status" value="1"/>
</dbReference>
<proteinExistence type="predicted"/>
<dbReference type="InterPro" id="IPR000524">
    <property type="entry name" value="Tscrpt_reg_HTH_GntR"/>
</dbReference>
<evidence type="ECO:0000259" key="4">
    <source>
        <dbReference type="PROSITE" id="PS50949"/>
    </source>
</evidence>
<dbReference type="InterPro" id="IPR036388">
    <property type="entry name" value="WH-like_DNA-bd_sf"/>
</dbReference>
<dbReference type="Gene3D" id="1.20.120.530">
    <property type="entry name" value="GntR ligand-binding domain-like"/>
    <property type="match status" value="1"/>
</dbReference>
<dbReference type="SUPFAM" id="SSF48008">
    <property type="entry name" value="GntR ligand-binding domain-like"/>
    <property type="match status" value="1"/>
</dbReference>
<dbReference type="GO" id="GO:0003700">
    <property type="term" value="F:DNA-binding transcription factor activity"/>
    <property type="evidence" value="ECO:0007669"/>
    <property type="project" value="InterPro"/>
</dbReference>
<dbReference type="InterPro" id="IPR036390">
    <property type="entry name" value="WH_DNA-bd_sf"/>
</dbReference>
<dbReference type="Pfam" id="PF07729">
    <property type="entry name" value="FCD"/>
    <property type="match status" value="1"/>
</dbReference>
<keyword evidence="2" id="KW-0238">DNA-binding</keyword>
<dbReference type="PRINTS" id="PR00035">
    <property type="entry name" value="HTHGNTR"/>
</dbReference>
<protein>
    <submittedName>
        <fullName evidence="5">Transcriptional regulator, GntR family</fullName>
    </submittedName>
</protein>
<organism evidence="5 6">
    <name type="scientific">Shewanella halifaxensis (strain HAW-EB4)</name>
    <dbReference type="NCBI Taxonomy" id="458817"/>
    <lineage>
        <taxon>Bacteria</taxon>
        <taxon>Pseudomonadati</taxon>
        <taxon>Pseudomonadota</taxon>
        <taxon>Gammaproteobacteria</taxon>
        <taxon>Alteromonadales</taxon>
        <taxon>Shewanellaceae</taxon>
        <taxon>Shewanella</taxon>
    </lineage>
</organism>
<dbReference type="Proteomes" id="UP000001317">
    <property type="component" value="Chromosome"/>
</dbReference>
<keyword evidence="6" id="KW-1185">Reference proteome</keyword>
<dbReference type="eggNOG" id="COG1802">
    <property type="taxonomic scope" value="Bacteria"/>
</dbReference>
<dbReference type="SMART" id="SM00895">
    <property type="entry name" value="FCD"/>
    <property type="match status" value="1"/>
</dbReference>
<dbReference type="PANTHER" id="PTHR43537">
    <property type="entry name" value="TRANSCRIPTIONAL REGULATOR, GNTR FAMILY"/>
    <property type="match status" value="1"/>
</dbReference>
<dbReference type="Pfam" id="PF00392">
    <property type="entry name" value="GntR"/>
    <property type="match status" value="1"/>
</dbReference>
<keyword evidence="3" id="KW-0804">Transcription</keyword>
<sequence>MHQLFEPSVNDMKITKESLESQAVRYLRTHILEGHIKLGEKLVESALAKQLELSRSTVRMALNSLVNEGLVIQKPYSGWQVVEINQQDLWELYHLRVALESEAAAMAAKWASCDDKALLADFFQEYQLLCLQHSGDTRRISEMDWQLHQMIIEMCGSERMQSQYKQILYPLQAYIALTHQDYDLSDSASSHQALVQAICAGDAETAAQQARANITPMTRSAD</sequence>
<dbReference type="KEGG" id="shl:Shal_0414"/>
<dbReference type="GO" id="GO:0003677">
    <property type="term" value="F:DNA binding"/>
    <property type="evidence" value="ECO:0007669"/>
    <property type="project" value="UniProtKB-KW"/>
</dbReference>
<accession>B0TQJ6</accession>
<reference evidence="5" key="1">
    <citation type="submission" date="2008-01" db="EMBL/GenBank/DDBJ databases">
        <title>Complete sequence of Shewanella halifaxensis HAW-EB4.</title>
        <authorList>
            <consortium name="US DOE Joint Genome Institute"/>
            <person name="Copeland A."/>
            <person name="Lucas S."/>
            <person name="Lapidus A."/>
            <person name="Glavina del Rio T."/>
            <person name="Dalin E."/>
            <person name="Tice H."/>
            <person name="Bruce D."/>
            <person name="Goodwin L."/>
            <person name="Pitluck S."/>
            <person name="Sims D."/>
            <person name="Brettin T."/>
            <person name="Detter J.C."/>
            <person name="Han C."/>
            <person name="Kuske C.R."/>
            <person name="Schmutz J."/>
            <person name="Larimer F."/>
            <person name="Land M."/>
            <person name="Hauser L."/>
            <person name="Kyrpides N."/>
            <person name="Kim E."/>
            <person name="Zhao J.-S."/>
            <person name="Richardson P."/>
        </authorList>
    </citation>
    <scope>NUCLEOTIDE SEQUENCE [LARGE SCALE GENOMIC DNA]</scope>
    <source>
        <strain evidence="5">HAW-EB4</strain>
    </source>
</reference>
<dbReference type="AlphaFoldDB" id="B0TQJ6"/>
<dbReference type="SUPFAM" id="SSF46785">
    <property type="entry name" value="Winged helix' DNA-binding domain"/>
    <property type="match status" value="1"/>
</dbReference>